<evidence type="ECO:0000256" key="4">
    <source>
        <dbReference type="ARBA" id="ARBA00023163"/>
    </source>
</evidence>
<dbReference type="SUPFAM" id="SSF46785">
    <property type="entry name" value="Winged helix' DNA-binding domain"/>
    <property type="match status" value="1"/>
</dbReference>
<dbReference type="GO" id="GO:0043565">
    <property type="term" value="F:sequence-specific DNA binding"/>
    <property type="evidence" value="ECO:0007669"/>
    <property type="project" value="TreeGrafter"/>
</dbReference>
<dbReference type="FunFam" id="1.10.10.10:FF:000001">
    <property type="entry name" value="LysR family transcriptional regulator"/>
    <property type="match status" value="1"/>
</dbReference>
<dbReference type="InterPro" id="IPR036388">
    <property type="entry name" value="WH-like_DNA-bd_sf"/>
</dbReference>
<dbReference type="InterPro" id="IPR000847">
    <property type="entry name" value="LysR_HTH_N"/>
</dbReference>
<protein>
    <submittedName>
        <fullName evidence="6">LysR family transcriptional regulator</fullName>
    </submittedName>
</protein>
<reference evidence="6 7" key="1">
    <citation type="submission" date="2019-12" db="EMBL/GenBank/DDBJ databases">
        <title>Paraburkholderia acidiphila 7Q-K02 sp. nov and Paraburkholderia acidisoli DHF22 sp. nov., two strains isolated from forest soil.</title>
        <authorList>
            <person name="Gao Z."/>
            <person name="Qiu L."/>
        </authorList>
    </citation>
    <scope>NUCLEOTIDE SEQUENCE [LARGE SCALE GENOMIC DNA]</scope>
    <source>
        <strain evidence="6 7">DHF22</strain>
    </source>
</reference>
<name>A0A7Z2JKH3_9BURK</name>
<organism evidence="6 7">
    <name type="scientific">Paraburkholderia acidisoli</name>
    <dbReference type="NCBI Taxonomy" id="2571748"/>
    <lineage>
        <taxon>Bacteria</taxon>
        <taxon>Pseudomonadati</taxon>
        <taxon>Pseudomonadota</taxon>
        <taxon>Betaproteobacteria</taxon>
        <taxon>Burkholderiales</taxon>
        <taxon>Burkholderiaceae</taxon>
        <taxon>Paraburkholderia</taxon>
    </lineage>
</organism>
<keyword evidence="2" id="KW-0805">Transcription regulation</keyword>
<proteinExistence type="inferred from homology"/>
<dbReference type="PANTHER" id="PTHR30537:SF68">
    <property type="entry name" value="TRANSCRIPTIONAL REGULATOR-RELATED"/>
    <property type="match status" value="1"/>
</dbReference>
<dbReference type="Pfam" id="PF03466">
    <property type="entry name" value="LysR_substrate"/>
    <property type="match status" value="1"/>
</dbReference>
<evidence type="ECO:0000313" key="7">
    <source>
        <dbReference type="Proteomes" id="UP000433577"/>
    </source>
</evidence>
<dbReference type="Gene3D" id="1.10.10.10">
    <property type="entry name" value="Winged helix-like DNA-binding domain superfamily/Winged helix DNA-binding domain"/>
    <property type="match status" value="1"/>
</dbReference>
<dbReference type="PANTHER" id="PTHR30537">
    <property type="entry name" value="HTH-TYPE TRANSCRIPTIONAL REGULATOR"/>
    <property type="match status" value="1"/>
</dbReference>
<dbReference type="CDD" id="cd08422">
    <property type="entry name" value="PBP2_CrgA_like"/>
    <property type="match status" value="1"/>
</dbReference>
<dbReference type="Proteomes" id="UP000433577">
    <property type="component" value="Chromosome 4"/>
</dbReference>
<evidence type="ECO:0000256" key="3">
    <source>
        <dbReference type="ARBA" id="ARBA00023125"/>
    </source>
</evidence>
<gene>
    <name evidence="6" type="ORF">FAZ98_32250</name>
</gene>
<evidence type="ECO:0000256" key="1">
    <source>
        <dbReference type="ARBA" id="ARBA00009437"/>
    </source>
</evidence>
<dbReference type="Pfam" id="PF00126">
    <property type="entry name" value="HTH_1"/>
    <property type="match status" value="1"/>
</dbReference>
<feature type="domain" description="HTH lysR-type" evidence="5">
    <location>
        <begin position="9"/>
        <end position="66"/>
    </location>
</feature>
<dbReference type="GO" id="GO:0003700">
    <property type="term" value="F:DNA-binding transcription factor activity"/>
    <property type="evidence" value="ECO:0007669"/>
    <property type="project" value="InterPro"/>
</dbReference>
<dbReference type="GO" id="GO:0006351">
    <property type="term" value="P:DNA-templated transcription"/>
    <property type="evidence" value="ECO:0007669"/>
    <property type="project" value="TreeGrafter"/>
</dbReference>
<dbReference type="PROSITE" id="PS50931">
    <property type="entry name" value="HTH_LYSR"/>
    <property type="match status" value="1"/>
</dbReference>
<accession>A0A7Z2JKH3</accession>
<comment type="similarity">
    <text evidence="1">Belongs to the LysR transcriptional regulatory family.</text>
</comment>
<dbReference type="InterPro" id="IPR005119">
    <property type="entry name" value="LysR_subst-bd"/>
</dbReference>
<dbReference type="InterPro" id="IPR058163">
    <property type="entry name" value="LysR-type_TF_proteobact-type"/>
</dbReference>
<dbReference type="InterPro" id="IPR036390">
    <property type="entry name" value="WH_DNA-bd_sf"/>
</dbReference>
<dbReference type="EMBL" id="CP046916">
    <property type="protein sequence ID" value="QGZ66455.1"/>
    <property type="molecule type" value="Genomic_DNA"/>
</dbReference>
<evidence type="ECO:0000313" key="6">
    <source>
        <dbReference type="EMBL" id="QGZ66455.1"/>
    </source>
</evidence>
<dbReference type="SUPFAM" id="SSF53850">
    <property type="entry name" value="Periplasmic binding protein-like II"/>
    <property type="match status" value="1"/>
</dbReference>
<evidence type="ECO:0000256" key="2">
    <source>
        <dbReference type="ARBA" id="ARBA00023015"/>
    </source>
</evidence>
<keyword evidence="7" id="KW-1185">Reference proteome</keyword>
<dbReference type="Gene3D" id="3.40.190.290">
    <property type="match status" value="1"/>
</dbReference>
<keyword evidence="3" id="KW-0238">DNA-binding</keyword>
<dbReference type="KEGG" id="pacs:FAZ98_32250"/>
<keyword evidence="4" id="KW-0804">Transcription</keyword>
<evidence type="ECO:0000259" key="5">
    <source>
        <dbReference type="PROSITE" id="PS50931"/>
    </source>
</evidence>
<sequence length="286" mass="29886">MRATTHATMDINGCLAFVAVVEEGSFAAAGRALDLPRSTVSARVAALEARLGVRLLRRTTRSVALTADGEAWYASVAEAIRTLREAERTGIARGSALAGSIRLSVPLDFPADVLGEAIARFVAAHPLVNIDVHAGNEVVDFVAGNVDLAVRGRQPGGNDAVARRIASFRFAAFASAKWLEAHSAPHAEPALAFSTGFADGARTAKARVRANTFALLKALALRGAGVAVLPAHVGAPHVERGELVEVALPDGVEPQADLYLVYPSRRDMSARVRAFADALCAALAAP</sequence>
<dbReference type="AlphaFoldDB" id="A0A7Z2JKH3"/>